<dbReference type="InterPro" id="IPR051165">
    <property type="entry name" value="Multifunctional_ANK_Repeat"/>
</dbReference>
<dbReference type="PRINTS" id="PR01415">
    <property type="entry name" value="ANKYRIN"/>
</dbReference>
<proteinExistence type="predicted"/>
<dbReference type="STRING" id="28573.A0A0U1LSX5"/>
<dbReference type="OrthoDB" id="341259at2759"/>
<feature type="repeat" description="ANK" evidence="3">
    <location>
        <begin position="226"/>
        <end position="258"/>
    </location>
</feature>
<dbReference type="OMA" id="FGNQRNT"/>
<accession>A0A0U1LSX5</accession>
<dbReference type="AlphaFoldDB" id="A0A0U1LSX5"/>
<dbReference type="Pfam" id="PF00023">
    <property type="entry name" value="Ank"/>
    <property type="match status" value="1"/>
</dbReference>
<keyword evidence="1" id="KW-0677">Repeat</keyword>
<evidence type="ECO:0000256" key="2">
    <source>
        <dbReference type="ARBA" id="ARBA00023043"/>
    </source>
</evidence>
<gene>
    <name evidence="4" type="ORF">PISL3812_03360</name>
</gene>
<organism evidence="4 5">
    <name type="scientific">Talaromyces islandicus</name>
    <name type="common">Penicillium islandicum</name>
    <dbReference type="NCBI Taxonomy" id="28573"/>
    <lineage>
        <taxon>Eukaryota</taxon>
        <taxon>Fungi</taxon>
        <taxon>Dikarya</taxon>
        <taxon>Ascomycota</taxon>
        <taxon>Pezizomycotina</taxon>
        <taxon>Eurotiomycetes</taxon>
        <taxon>Eurotiomycetidae</taxon>
        <taxon>Eurotiales</taxon>
        <taxon>Trichocomaceae</taxon>
        <taxon>Talaromyces</taxon>
        <taxon>Talaromyces sect. Islandici</taxon>
    </lineage>
</organism>
<dbReference type="InterPro" id="IPR036770">
    <property type="entry name" value="Ankyrin_rpt-contain_sf"/>
</dbReference>
<dbReference type="PROSITE" id="PS50088">
    <property type="entry name" value="ANK_REPEAT"/>
    <property type="match status" value="6"/>
</dbReference>
<dbReference type="InterPro" id="IPR002110">
    <property type="entry name" value="Ankyrin_rpt"/>
</dbReference>
<dbReference type="SMART" id="SM00248">
    <property type="entry name" value="ANK"/>
    <property type="match status" value="12"/>
</dbReference>
<evidence type="ECO:0000313" key="4">
    <source>
        <dbReference type="EMBL" id="CRG86355.1"/>
    </source>
</evidence>
<dbReference type="Pfam" id="PF12796">
    <property type="entry name" value="Ank_2"/>
    <property type="match status" value="2"/>
</dbReference>
<dbReference type="Proteomes" id="UP000054383">
    <property type="component" value="Unassembled WGS sequence"/>
</dbReference>
<dbReference type="EMBL" id="CVMT01000002">
    <property type="protein sequence ID" value="CRG86355.1"/>
    <property type="molecule type" value="Genomic_DNA"/>
</dbReference>
<keyword evidence="5" id="KW-1185">Reference proteome</keyword>
<feature type="repeat" description="ANK" evidence="3">
    <location>
        <begin position="91"/>
        <end position="123"/>
    </location>
</feature>
<reference evidence="4 5" key="1">
    <citation type="submission" date="2015-04" db="EMBL/GenBank/DDBJ databases">
        <authorList>
            <person name="Syromyatnikov M.Y."/>
            <person name="Popov V.N."/>
        </authorList>
    </citation>
    <scope>NUCLEOTIDE SEQUENCE [LARGE SCALE GENOMIC DNA]</scope>
    <source>
        <strain evidence="4">WF-38-12</strain>
    </source>
</reference>
<protein>
    <submittedName>
        <fullName evidence="4">Uncharacterized protein</fullName>
    </submittedName>
</protein>
<keyword evidence="2 3" id="KW-0040">ANK repeat</keyword>
<dbReference type="PANTHER" id="PTHR24123:SF33">
    <property type="entry name" value="PROTEIN HOS4"/>
    <property type="match status" value="1"/>
</dbReference>
<dbReference type="Gene3D" id="1.25.40.20">
    <property type="entry name" value="Ankyrin repeat-containing domain"/>
    <property type="match status" value="3"/>
</dbReference>
<sequence>MGLLELPAELLYEIIAWVTAWSNGTAKSLHNLYHLGLAHPFIWNVVERPLYAFNTKYCGGSALVWAAVHGQETTARKSLAAGASPNTSDCLLQSALVHAAKNGHLNVVDLLLDHDADLHLSDESAQGPLYFAVTMGHNDIVDLMLEKRPLFDLDKVDYTGCTYLFHATLQGRTEIVELLLSKGADPRIRDFKGSYIGGAAAQNGHVDTLKCILDYDTSALESLNVADHTPLALAAKNGHLDVVDLLLAYGANVNARNLTGRTPLALATLARHVDIAKRLVQAGADVNLADNSNNAPLFHAVGSGLEELATLYIGLGCEIPPEKRSWLIFHVSKTGYMTSLRMLLDMGEPMVFEHALYAAVKYKQDDLIDRLLESGCPVEPPPPVETRPRTNARLEYFRSSTPLWLAVQQGNVRLVQRLLDRGANPNVFIRWTEYCTRGRGIGVLLNLAIIKGDDTITKALIDHGADVEESDYDRVSPLHRIIQKGRLDLVEYIFQRFSTLPEEETGIDRRRPVGRYVQELWQCLIGRNDFTMIKLLLDCGYLNPRYELYIREWQMRFPWQGIDPATYASRKGRPEMSNFLRNYMENNTNSTA</sequence>
<feature type="repeat" description="ANK" evidence="3">
    <location>
        <begin position="445"/>
        <end position="472"/>
    </location>
</feature>
<evidence type="ECO:0000256" key="1">
    <source>
        <dbReference type="ARBA" id="ARBA00022737"/>
    </source>
</evidence>
<evidence type="ECO:0000313" key="5">
    <source>
        <dbReference type="Proteomes" id="UP000054383"/>
    </source>
</evidence>
<name>A0A0U1LSX5_TALIS</name>
<feature type="repeat" description="ANK" evidence="3">
    <location>
        <begin position="398"/>
        <end position="430"/>
    </location>
</feature>
<dbReference type="SUPFAM" id="SSF48403">
    <property type="entry name" value="Ankyrin repeat"/>
    <property type="match status" value="1"/>
</dbReference>
<feature type="repeat" description="ANK" evidence="3">
    <location>
        <begin position="259"/>
        <end position="291"/>
    </location>
</feature>
<dbReference type="PANTHER" id="PTHR24123">
    <property type="entry name" value="ANKYRIN REPEAT-CONTAINING"/>
    <property type="match status" value="1"/>
</dbReference>
<evidence type="ECO:0000256" key="3">
    <source>
        <dbReference type="PROSITE-ProRule" id="PRU00023"/>
    </source>
</evidence>
<feature type="repeat" description="ANK" evidence="3">
    <location>
        <begin position="159"/>
        <end position="191"/>
    </location>
</feature>
<dbReference type="PROSITE" id="PS50297">
    <property type="entry name" value="ANK_REP_REGION"/>
    <property type="match status" value="5"/>
</dbReference>